<evidence type="ECO:0000256" key="6">
    <source>
        <dbReference type="ARBA" id="ARBA00022695"/>
    </source>
</evidence>
<dbReference type="FunFam" id="1.10.132.30:FF:000001">
    <property type="entry name" value="DNA-directed RNA polymerase subunit"/>
    <property type="match status" value="1"/>
</dbReference>
<dbReference type="Pfam" id="PF00623">
    <property type="entry name" value="RNA_pol_Rpb1_2"/>
    <property type="match status" value="1"/>
</dbReference>
<dbReference type="GO" id="GO:0003899">
    <property type="term" value="F:DNA-directed RNA polymerase activity"/>
    <property type="evidence" value="ECO:0007669"/>
    <property type="project" value="UniProtKB-EC"/>
</dbReference>
<keyword evidence="4 14" id="KW-0240">DNA-directed RNA polymerase</keyword>
<name>A0A316UCW8_9BASI</name>
<dbReference type="Pfam" id="PF04998">
    <property type="entry name" value="RNA_pol_Rpb1_5"/>
    <property type="match status" value="1"/>
</dbReference>
<dbReference type="Gene3D" id="1.10.274.100">
    <property type="entry name" value="RNA polymerase Rpb1, domain 3"/>
    <property type="match status" value="1"/>
</dbReference>
<keyword evidence="5 14" id="KW-0808">Transferase</keyword>
<evidence type="ECO:0000256" key="14">
    <source>
        <dbReference type="RuleBase" id="RU004279"/>
    </source>
</evidence>
<evidence type="ECO:0000256" key="13">
    <source>
        <dbReference type="ARBA" id="ARBA00058108"/>
    </source>
</evidence>
<comment type="function">
    <text evidence="13">DNA-dependent RNA polymerase catalyzes the transcription of DNA into RNA using the four ribonucleoside triphosphates as substrates. Largest and catalytic core component of RNA polymerase III which synthesizes small RNAs, such as 5S rRNA and tRNAs. Forms the polymerase active center together with the second largest subunit. A single-stranded DNA template strand of the promoter is positioned within the central active site cleft of Pol III. A bridging helix emanates from RPC1 and crosses the cleft near the catalytic site and is thought to promote translocation of Pol III by acting as a ratchet that moves the RNA-DNA hybrid through the active site by switching from straight to bent conformations at each step of nucleotide addition.</text>
</comment>
<comment type="similarity">
    <text evidence="2 14">Belongs to the RNA polymerase beta' chain family.</text>
</comment>
<dbReference type="SMART" id="SM00663">
    <property type="entry name" value="RPOLA_N"/>
    <property type="match status" value="1"/>
</dbReference>
<keyword evidence="9" id="KW-0460">Magnesium</keyword>
<dbReference type="InterPro" id="IPR035697">
    <property type="entry name" value="RNAP_III_RPC1_N"/>
</dbReference>
<dbReference type="GO" id="GO:0006351">
    <property type="term" value="P:DNA-templated transcription"/>
    <property type="evidence" value="ECO:0007669"/>
    <property type="project" value="InterPro"/>
</dbReference>
<dbReference type="Proteomes" id="UP000245942">
    <property type="component" value="Unassembled WGS sequence"/>
</dbReference>
<evidence type="ECO:0000256" key="4">
    <source>
        <dbReference type="ARBA" id="ARBA00022478"/>
    </source>
</evidence>
<dbReference type="GO" id="GO:0000428">
    <property type="term" value="C:DNA-directed RNA polymerase complex"/>
    <property type="evidence" value="ECO:0007669"/>
    <property type="project" value="UniProtKB-KW"/>
</dbReference>
<organism evidence="16 17">
    <name type="scientific">Pseudomicrostroma glucosiphilum</name>
    <dbReference type="NCBI Taxonomy" id="1684307"/>
    <lineage>
        <taxon>Eukaryota</taxon>
        <taxon>Fungi</taxon>
        <taxon>Dikarya</taxon>
        <taxon>Basidiomycota</taxon>
        <taxon>Ustilaginomycotina</taxon>
        <taxon>Exobasidiomycetes</taxon>
        <taxon>Microstromatales</taxon>
        <taxon>Microstromatales incertae sedis</taxon>
        <taxon>Pseudomicrostroma</taxon>
    </lineage>
</organism>
<evidence type="ECO:0000256" key="9">
    <source>
        <dbReference type="ARBA" id="ARBA00022842"/>
    </source>
</evidence>
<dbReference type="GO" id="GO:0046872">
    <property type="term" value="F:metal ion binding"/>
    <property type="evidence" value="ECO:0007669"/>
    <property type="project" value="UniProtKB-KW"/>
</dbReference>
<dbReference type="InterPro" id="IPR007066">
    <property type="entry name" value="RNA_pol_Rpb1_3"/>
</dbReference>
<dbReference type="CDD" id="cd02583">
    <property type="entry name" value="RNAP_III_RPC1_N"/>
    <property type="match status" value="1"/>
</dbReference>
<evidence type="ECO:0000256" key="5">
    <source>
        <dbReference type="ARBA" id="ARBA00022679"/>
    </source>
</evidence>
<dbReference type="Pfam" id="PF04997">
    <property type="entry name" value="RNA_pol_Rpb1_1"/>
    <property type="match status" value="1"/>
</dbReference>
<dbReference type="InterPro" id="IPR042102">
    <property type="entry name" value="RNA_pol_Rpb1_3_sf"/>
</dbReference>
<dbReference type="InterPro" id="IPR015700">
    <property type="entry name" value="RPC1"/>
</dbReference>
<dbReference type="Gene3D" id="1.10.132.30">
    <property type="match status" value="1"/>
</dbReference>
<dbReference type="OrthoDB" id="270392at2759"/>
<dbReference type="Gene3D" id="6.10.250.2940">
    <property type="match status" value="1"/>
</dbReference>
<dbReference type="InterPro" id="IPR038120">
    <property type="entry name" value="Rpb1_funnel_sf"/>
</dbReference>
<protein>
    <recommendedName>
        <fullName evidence="14">DNA-directed RNA polymerase subunit</fullName>
        <ecNumber evidence="14">2.7.7.6</ecNumber>
    </recommendedName>
</protein>
<evidence type="ECO:0000313" key="17">
    <source>
        <dbReference type="Proteomes" id="UP000245942"/>
    </source>
</evidence>
<evidence type="ECO:0000256" key="1">
    <source>
        <dbReference type="ARBA" id="ARBA00004123"/>
    </source>
</evidence>
<proteinExistence type="inferred from homology"/>
<evidence type="ECO:0000256" key="11">
    <source>
        <dbReference type="ARBA" id="ARBA00023242"/>
    </source>
</evidence>
<dbReference type="FunFam" id="1.10.274.100:FF:000005">
    <property type="entry name" value="DNA-directed RNA polymerase subunit"/>
    <property type="match status" value="1"/>
</dbReference>
<dbReference type="InterPro" id="IPR007080">
    <property type="entry name" value="RNA_pol_Rpb1_1"/>
</dbReference>
<sequence>MMKELVSHNAPKQIKHIQFGVLSQQDIVNISELECTSRELYTMGQTERKPTKGGVLDRRLGVPSKAGNCETCGLNQTECVGHYGYVRLVLPVFHWGFFKHTVAILQVICKTCSSVLLDESSRRKYLRLFRRPNLENLQRTTTFKAVNTAARKVLYCPKCNALNGVVKKSGPLKIVHEKFRQKKLAGEREEFHKTFSTAVQMAAGTGPGDIKPHLHKAQEDLNPLMVLDLFKRISDEDCELLGLRPEHGRPEEYIWQYICVPPVCIRPTVEQDGATNEDDLTVKLSEIIFTNTVIKAGLMRSGKSSSTTSQLMEQWEWLQLTVALYINSEMPGQPIMPAAKPLRGFCQRLKGKQGRFRGNLSGKRVDFSGRTVISPDPNLKVDEVAVPERVAKILTYPERVHASNIESLRAAVLNGCDVHPGANYVTDCETGMKRFLKFGGSVEMAAQKLKIGDIVERHIRDGDIVLFNRQPSLHKLSIMSHRAKIRPWRTFRLNECACNPYNADFDGDEMNMHVPQTEEARTEATILMGVKHNLVTPRNGEPLIAAIQDFITASFLISRRDRFYNRSQFAQVCSYFADANLHIDIPPPAIMKPQQLWTGKQVFSCMIRPNKNSKHLVNLEAQCRTFEKPTNSKYIKDMSPNDGYLVIVNSEVMCGVMDKSTVGDGKKNSVFGVLLRDYGPDAAIQAMNRLAKTCARWLANQGFSLGINDVMPGERLRNTKDSKVEVAYRECLDLIQKAKLGKLDNLPGCNQEQTLENMISGVLSGVRSDVGEICMTELSRHNAPLIMATCGSKGSKINVAQMVACVGQQIISGSRVPNGFQDRSLPHFAKKSKDPPAKGFVRNSFFSGLTPTEFLFHAISGREGLVDTAVKTAETGYMQRRLMKALEDLSTHYDTSVRNSVGGVVQFTYGDDGLDPAELEGNALPVEYYRSWRHSKAVNESVVGRGLLPYEVAELVDEVLQSHKWTSVTTSKYREQVREFLQEQVIQKAGKIREAFSLYPATEREDEWDEETDLTMGADAGQIAVVDNKTKVKKAAIDTFLDLCYTKYLRAKIEPGSAVGAVGAQSIGEPGTQMTLKTFHFAGVASMNVTLGVPRIKEIINAAKNINTPIIDATLVNHNERAARIVKGRIEKTYLGDVAAVIEEAWSWNYVYLGVHIDMNAIRKLQLEVTLDEIKWAIVRAPKLKIREDMVMIVPSKNRIRVYIQGKEKELYYNLKLLKRQLPRVIIKGIPTAVRAVINDEKGTRKLLVEGYGLKEVMTTDGIVGTRTHTNHVDEMARVLGIEAARTSIFKEIDYTMSSHGMSIDPRHVMLLADVMTYKGEVLGITRFGVAKMKDSVLMLASFEKTTDHLFDAALYGKMDSVAGVSESIIMGGPSRGVGTGMVTLVSSKPALPQPRALVFDC</sequence>
<dbReference type="PANTHER" id="PTHR48446:SF1">
    <property type="entry name" value="DNA-DIRECTED RNA POLYMERASE SUBUNIT BETA' N-TERMINAL SECTION"/>
    <property type="match status" value="1"/>
</dbReference>
<keyword evidence="17" id="KW-1185">Reference proteome</keyword>
<evidence type="ECO:0000256" key="2">
    <source>
        <dbReference type="ARBA" id="ARBA00006460"/>
    </source>
</evidence>
<dbReference type="InterPro" id="IPR006592">
    <property type="entry name" value="RNA_pol_N"/>
</dbReference>
<dbReference type="Gene3D" id="6.20.50.80">
    <property type="match status" value="1"/>
</dbReference>
<dbReference type="InterPro" id="IPR044893">
    <property type="entry name" value="RNA_pol_Rpb1_clamp_domain"/>
</dbReference>
<dbReference type="CDD" id="cd02736">
    <property type="entry name" value="RNAP_III_Rpc1_C"/>
    <property type="match status" value="1"/>
</dbReference>
<dbReference type="GeneID" id="37012315"/>
<dbReference type="InterPro" id="IPR007083">
    <property type="entry name" value="RNA_pol_Rpb1_4"/>
</dbReference>
<keyword evidence="6 14" id="KW-0548">Nucleotidyltransferase</keyword>
<dbReference type="FunFam" id="3.30.1490.180:FF:000002">
    <property type="entry name" value="DNA-directed RNA polymerase subunit"/>
    <property type="match status" value="1"/>
</dbReference>
<dbReference type="RefSeq" id="XP_025349844.1">
    <property type="nucleotide sequence ID" value="XM_025490581.1"/>
</dbReference>
<dbReference type="InterPro" id="IPR000722">
    <property type="entry name" value="RNA_pol_asu"/>
</dbReference>
<dbReference type="EMBL" id="KZ819322">
    <property type="protein sequence ID" value="PWN22684.1"/>
    <property type="molecule type" value="Genomic_DNA"/>
</dbReference>
<evidence type="ECO:0000256" key="8">
    <source>
        <dbReference type="ARBA" id="ARBA00022833"/>
    </source>
</evidence>
<evidence type="ECO:0000313" key="16">
    <source>
        <dbReference type="EMBL" id="PWN22684.1"/>
    </source>
</evidence>
<keyword evidence="8" id="KW-0862">Zinc</keyword>
<dbReference type="FunFam" id="1.10.150.390:FF:000004">
    <property type="entry name" value="DNA-directed RNA polymerase subunit"/>
    <property type="match status" value="1"/>
</dbReference>
<evidence type="ECO:0000256" key="12">
    <source>
        <dbReference type="ARBA" id="ARBA00048552"/>
    </source>
</evidence>
<dbReference type="Gene3D" id="4.10.860.120">
    <property type="entry name" value="RNA polymerase II, clamp domain"/>
    <property type="match status" value="1"/>
</dbReference>
<comment type="catalytic activity">
    <reaction evidence="12 14">
        <text>RNA(n) + a ribonucleoside 5'-triphosphate = RNA(n+1) + diphosphate</text>
        <dbReference type="Rhea" id="RHEA:21248"/>
        <dbReference type="Rhea" id="RHEA-COMP:14527"/>
        <dbReference type="Rhea" id="RHEA-COMP:17342"/>
        <dbReference type="ChEBI" id="CHEBI:33019"/>
        <dbReference type="ChEBI" id="CHEBI:61557"/>
        <dbReference type="ChEBI" id="CHEBI:140395"/>
        <dbReference type="EC" id="2.7.7.6"/>
    </reaction>
</comment>
<dbReference type="Gene3D" id="1.10.150.390">
    <property type="match status" value="1"/>
</dbReference>
<dbReference type="Gene3D" id="2.40.40.20">
    <property type="match status" value="1"/>
</dbReference>
<dbReference type="PANTHER" id="PTHR48446">
    <property type="entry name" value="DNA-DIRECTED RNA POLYMERASE SUBUNIT BETA' N-TERMINAL SECTION"/>
    <property type="match status" value="1"/>
</dbReference>
<dbReference type="InterPro" id="IPR035698">
    <property type="entry name" value="RNAP_III_Rpc1_C"/>
</dbReference>
<dbReference type="GO" id="GO:0005634">
    <property type="term" value="C:nucleus"/>
    <property type="evidence" value="ECO:0007669"/>
    <property type="project" value="UniProtKB-SubCell"/>
</dbReference>
<keyword evidence="10 14" id="KW-0804">Transcription</keyword>
<dbReference type="EC" id="2.7.7.6" evidence="14"/>
<keyword evidence="7" id="KW-0479">Metal-binding</keyword>
<dbReference type="FunFam" id="2.40.40.20:FF:000019">
    <property type="entry name" value="DNA-directed RNA polymerase II subunit RPB1"/>
    <property type="match status" value="1"/>
</dbReference>
<reference evidence="16 17" key="1">
    <citation type="journal article" date="2018" name="Mol. Biol. Evol.">
        <title>Broad Genomic Sampling Reveals a Smut Pathogenic Ancestry of the Fungal Clade Ustilaginomycotina.</title>
        <authorList>
            <person name="Kijpornyongpan T."/>
            <person name="Mondo S.J."/>
            <person name="Barry K."/>
            <person name="Sandor L."/>
            <person name="Lee J."/>
            <person name="Lipzen A."/>
            <person name="Pangilinan J."/>
            <person name="LaButti K."/>
            <person name="Hainaut M."/>
            <person name="Henrissat B."/>
            <person name="Grigoriev I.V."/>
            <person name="Spatafora J.W."/>
            <person name="Aime M.C."/>
        </authorList>
    </citation>
    <scope>NUCLEOTIDE SEQUENCE [LARGE SCALE GENOMIC DNA]</scope>
    <source>
        <strain evidence="16 17">MCA 4718</strain>
    </source>
</reference>
<evidence type="ECO:0000256" key="10">
    <source>
        <dbReference type="ARBA" id="ARBA00023163"/>
    </source>
</evidence>
<feature type="domain" description="RNA polymerase N-terminal" evidence="15">
    <location>
        <begin position="251"/>
        <end position="558"/>
    </location>
</feature>
<dbReference type="Gene3D" id="3.30.1490.180">
    <property type="entry name" value="RNA polymerase ii"/>
    <property type="match status" value="1"/>
</dbReference>
<evidence type="ECO:0000259" key="15">
    <source>
        <dbReference type="SMART" id="SM00663"/>
    </source>
</evidence>
<dbReference type="SUPFAM" id="SSF64484">
    <property type="entry name" value="beta and beta-prime subunits of DNA dependent RNA-polymerase"/>
    <property type="match status" value="1"/>
</dbReference>
<evidence type="ECO:0000256" key="7">
    <source>
        <dbReference type="ARBA" id="ARBA00022723"/>
    </source>
</evidence>
<comment type="subunit">
    <text evidence="3">Component of the RNA polymerase III (Pol III) complex consisting of 17 subunits.</text>
</comment>
<evidence type="ECO:0000256" key="3">
    <source>
        <dbReference type="ARBA" id="ARBA00011206"/>
    </source>
</evidence>
<dbReference type="GO" id="GO:0003677">
    <property type="term" value="F:DNA binding"/>
    <property type="evidence" value="ECO:0007669"/>
    <property type="project" value="InterPro"/>
</dbReference>
<gene>
    <name evidence="16" type="ORF">BCV69DRAFT_255466</name>
</gene>
<dbReference type="STRING" id="1684307.A0A316UCW8"/>
<dbReference type="Pfam" id="PF05000">
    <property type="entry name" value="RNA_pol_Rpb1_4"/>
    <property type="match status" value="1"/>
</dbReference>
<dbReference type="FunFam" id="4.10.860.120:FF:000004">
    <property type="entry name" value="DNA-directed RNA polymerase subunit"/>
    <property type="match status" value="1"/>
</dbReference>
<accession>A0A316UCW8</accession>
<keyword evidence="11" id="KW-0539">Nucleus</keyword>
<dbReference type="NCBIfam" id="NF006336">
    <property type="entry name" value="PRK08566.1"/>
    <property type="match status" value="1"/>
</dbReference>
<comment type="subcellular location">
    <subcellularLocation>
        <location evidence="1">Nucleus</location>
    </subcellularLocation>
</comment>
<dbReference type="Pfam" id="PF04983">
    <property type="entry name" value="RNA_pol_Rpb1_3"/>
    <property type="match status" value="1"/>
</dbReference>
<dbReference type="InterPro" id="IPR007081">
    <property type="entry name" value="RNA_pol_Rpb1_5"/>
</dbReference>